<name>A0A841GYN5_9BACT</name>
<feature type="transmembrane region" description="Helical" evidence="1">
    <location>
        <begin position="50"/>
        <end position="69"/>
    </location>
</feature>
<sequence>MDTFLFPADVGLVVVSIMGAVVAFALAAIPRGRWMTSREAKKSRLQRLRFVGIGVGLVLLVVLLPPGGFTTLTVQGDALVLEYDRSNRRDTVPMAEIQQLEWHRQTGRNRKSGTVLRIHTRFGNTYASTPVPHVEAAAMEPRLAARVTITPQPAPSPPSVFFHPGDDTLARW</sequence>
<dbReference type="RefSeq" id="WP_170033241.1">
    <property type="nucleotide sequence ID" value="NZ_JABDTL010000001.1"/>
</dbReference>
<protein>
    <submittedName>
        <fullName evidence="2">Uncharacterized protein</fullName>
    </submittedName>
</protein>
<reference evidence="2 3" key="1">
    <citation type="submission" date="2020-08" db="EMBL/GenBank/DDBJ databases">
        <title>Genomic Encyclopedia of Type Strains, Phase IV (KMG-IV): sequencing the most valuable type-strain genomes for metagenomic binning, comparative biology and taxonomic classification.</title>
        <authorList>
            <person name="Goeker M."/>
        </authorList>
    </citation>
    <scope>NUCLEOTIDE SEQUENCE [LARGE SCALE GENOMIC DNA]</scope>
    <source>
        <strain evidence="2 3">DSM 29007</strain>
    </source>
</reference>
<dbReference type="Proteomes" id="UP000582837">
    <property type="component" value="Unassembled WGS sequence"/>
</dbReference>
<keyword evidence="1" id="KW-0472">Membrane</keyword>
<keyword evidence="1" id="KW-1133">Transmembrane helix</keyword>
<accession>A0A841GYN5</accession>
<evidence type="ECO:0000256" key="1">
    <source>
        <dbReference type="SAM" id="Phobius"/>
    </source>
</evidence>
<evidence type="ECO:0000313" key="3">
    <source>
        <dbReference type="Proteomes" id="UP000582837"/>
    </source>
</evidence>
<evidence type="ECO:0000313" key="2">
    <source>
        <dbReference type="EMBL" id="MBB6070870.1"/>
    </source>
</evidence>
<organism evidence="2 3">
    <name type="scientific">Longimicrobium terrae</name>
    <dbReference type="NCBI Taxonomy" id="1639882"/>
    <lineage>
        <taxon>Bacteria</taxon>
        <taxon>Pseudomonadati</taxon>
        <taxon>Gemmatimonadota</taxon>
        <taxon>Longimicrobiia</taxon>
        <taxon>Longimicrobiales</taxon>
        <taxon>Longimicrobiaceae</taxon>
        <taxon>Longimicrobium</taxon>
    </lineage>
</organism>
<comment type="caution">
    <text evidence="2">The sequence shown here is derived from an EMBL/GenBank/DDBJ whole genome shotgun (WGS) entry which is preliminary data.</text>
</comment>
<gene>
    <name evidence="2" type="ORF">HNQ61_002492</name>
</gene>
<feature type="transmembrane region" description="Helical" evidence="1">
    <location>
        <begin position="6"/>
        <end position="29"/>
    </location>
</feature>
<dbReference type="EMBL" id="JACHIA010000006">
    <property type="protein sequence ID" value="MBB6070870.1"/>
    <property type="molecule type" value="Genomic_DNA"/>
</dbReference>
<dbReference type="AlphaFoldDB" id="A0A841GYN5"/>
<proteinExistence type="predicted"/>
<keyword evidence="1" id="KW-0812">Transmembrane</keyword>
<keyword evidence="3" id="KW-1185">Reference proteome</keyword>